<name>A0A9D4G2B8_DREPO</name>
<comment type="caution">
    <text evidence="1">The sequence shown here is derived from an EMBL/GenBank/DDBJ whole genome shotgun (WGS) entry which is preliminary data.</text>
</comment>
<accession>A0A9D4G2B8</accession>
<gene>
    <name evidence="1" type="ORF">DPMN_135681</name>
</gene>
<proteinExistence type="predicted"/>
<dbReference type="Proteomes" id="UP000828390">
    <property type="component" value="Unassembled WGS sequence"/>
</dbReference>
<dbReference type="EMBL" id="JAIWYP010000006">
    <property type="protein sequence ID" value="KAH3807343.1"/>
    <property type="molecule type" value="Genomic_DNA"/>
</dbReference>
<reference evidence="1" key="1">
    <citation type="journal article" date="2019" name="bioRxiv">
        <title>The Genome of the Zebra Mussel, Dreissena polymorpha: A Resource for Invasive Species Research.</title>
        <authorList>
            <person name="McCartney M.A."/>
            <person name="Auch B."/>
            <person name="Kono T."/>
            <person name="Mallez S."/>
            <person name="Zhang Y."/>
            <person name="Obille A."/>
            <person name="Becker A."/>
            <person name="Abrahante J.E."/>
            <person name="Garbe J."/>
            <person name="Badalamenti J.P."/>
            <person name="Herman A."/>
            <person name="Mangelson H."/>
            <person name="Liachko I."/>
            <person name="Sullivan S."/>
            <person name="Sone E.D."/>
            <person name="Koren S."/>
            <person name="Silverstein K.A.T."/>
            <person name="Beckman K.B."/>
            <person name="Gohl D.M."/>
        </authorList>
    </citation>
    <scope>NUCLEOTIDE SEQUENCE</scope>
    <source>
        <strain evidence="1">Duluth1</strain>
        <tissue evidence="1">Whole animal</tissue>
    </source>
</reference>
<keyword evidence="2" id="KW-1185">Reference proteome</keyword>
<protein>
    <submittedName>
        <fullName evidence="1">Uncharacterized protein</fullName>
    </submittedName>
</protein>
<sequence>MNDVSGLCEKQLFLVFFSWTNKATVAKNQERKERRLERETRKRKLFEDLTNMEQSGENTSCEPEFIATKIDVVTSDIDVGASEKVVTEQECVEQIISIADGKVTFMDSIVQTECEIEDAAIQTTTTTRAFSIHNFDDDEPAVHFYTGLENYMKFFFILNTLGPAAYHLNYVYHYVSSISVADHFFITLIKLRRHMTNFELSR</sequence>
<evidence type="ECO:0000313" key="2">
    <source>
        <dbReference type="Proteomes" id="UP000828390"/>
    </source>
</evidence>
<reference evidence="1" key="2">
    <citation type="submission" date="2020-11" db="EMBL/GenBank/DDBJ databases">
        <authorList>
            <person name="McCartney M.A."/>
            <person name="Auch B."/>
            <person name="Kono T."/>
            <person name="Mallez S."/>
            <person name="Becker A."/>
            <person name="Gohl D.M."/>
            <person name="Silverstein K.A.T."/>
            <person name="Koren S."/>
            <person name="Bechman K.B."/>
            <person name="Herman A."/>
            <person name="Abrahante J.E."/>
            <person name="Garbe J."/>
        </authorList>
    </citation>
    <scope>NUCLEOTIDE SEQUENCE</scope>
    <source>
        <strain evidence="1">Duluth1</strain>
        <tissue evidence="1">Whole animal</tissue>
    </source>
</reference>
<evidence type="ECO:0000313" key="1">
    <source>
        <dbReference type="EMBL" id="KAH3807343.1"/>
    </source>
</evidence>
<dbReference type="AlphaFoldDB" id="A0A9D4G2B8"/>
<organism evidence="1 2">
    <name type="scientific">Dreissena polymorpha</name>
    <name type="common">Zebra mussel</name>
    <name type="synonym">Mytilus polymorpha</name>
    <dbReference type="NCBI Taxonomy" id="45954"/>
    <lineage>
        <taxon>Eukaryota</taxon>
        <taxon>Metazoa</taxon>
        <taxon>Spiralia</taxon>
        <taxon>Lophotrochozoa</taxon>
        <taxon>Mollusca</taxon>
        <taxon>Bivalvia</taxon>
        <taxon>Autobranchia</taxon>
        <taxon>Heteroconchia</taxon>
        <taxon>Euheterodonta</taxon>
        <taxon>Imparidentia</taxon>
        <taxon>Neoheterodontei</taxon>
        <taxon>Myida</taxon>
        <taxon>Dreissenoidea</taxon>
        <taxon>Dreissenidae</taxon>
        <taxon>Dreissena</taxon>
    </lineage>
</organism>